<feature type="region of interest" description="Disordered" evidence="1">
    <location>
        <begin position="1"/>
        <end position="21"/>
    </location>
</feature>
<keyword evidence="3" id="KW-1185">Reference proteome</keyword>
<reference evidence="2 3" key="1">
    <citation type="journal article" date="2019" name="Commun. Biol.">
        <title>The bagworm genome reveals a unique fibroin gene that provides high tensile strength.</title>
        <authorList>
            <person name="Kono N."/>
            <person name="Nakamura H."/>
            <person name="Ohtoshi R."/>
            <person name="Tomita M."/>
            <person name="Numata K."/>
            <person name="Arakawa K."/>
        </authorList>
    </citation>
    <scope>NUCLEOTIDE SEQUENCE [LARGE SCALE GENOMIC DNA]</scope>
</reference>
<sequence length="88" mass="9685">MVSKRDPIRGGQISAAEAFSQTYPDKSEEQLIAVRGGKKRGVGDCVIHCARIRASEEREGGPKRSKALEHKLASPACRRLQAVNEPYH</sequence>
<proteinExistence type="predicted"/>
<evidence type="ECO:0000313" key="3">
    <source>
        <dbReference type="Proteomes" id="UP000299102"/>
    </source>
</evidence>
<organism evidence="2 3">
    <name type="scientific">Eumeta variegata</name>
    <name type="common">Bagworm moth</name>
    <name type="synonym">Eumeta japonica</name>
    <dbReference type="NCBI Taxonomy" id="151549"/>
    <lineage>
        <taxon>Eukaryota</taxon>
        <taxon>Metazoa</taxon>
        <taxon>Ecdysozoa</taxon>
        <taxon>Arthropoda</taxon>
        <taxon>Hexapoda</taxon>
        <taxon>Insecta</taxon>
        <taxon>Pterygota</taxon>
        <taxon>Neoptera</taxon>
        <taxon>Endopterygota</taxon>
        <taxon>Lepidoptera</taxon>
        <taxon>Glossata</taxon>
        <taxon>Ditrysia</taxon>
        <taxon>Tineoidea</taxon>
        <taxon>Psychidae</taxon>
        <taxon>Oiketicinae</taxon>
        <taxon>Eumeta</taxon>
    </lineage>
</organism>
<dbReference type="EMBL" id="BGZK01001521">
    <property type="protein sequence ID" value="GBP81632.1"/>
    <property type="molecule type" value="Genomic_DNA"/>
</dbReference>
<comment type="caution">
    <text evidence="2">The sequence shown here is derived from an EMBL/GenBank/DDBJ whole genome shotgun (WGS) entry which is preliminary data.</text>
</comment>
<dbReference type="Proteomes" id="UP000299102">
    <property type="component" value="Unassembled WGS sequence"/>
</dbReference>
<gene>
    <name evidence="2" type="ORF">EVAR_74894_1</name>
</gene>
<accession>A0A4C1Z330</accession>
<dbReference type="AlphaFoldDB" id="A0A4C1Z330"/>
<protein>
    <submittedName>
        <fullName evidence="2">Uncharacterized protein</fullName>
    </submittedName>
</protein>
<evidence type="ECO:0000313" key="2">
    <source>
        <dbReference type="EMBL" id="GBP81632.1"/>
    </source>
</evidence>
<evidence type="ECO:0000256" key="1">
    <source>
        <dbReference type="SAM" id="MobiDB-lite"/>
    </source>
</evidence>
<name>A0A4C1Z330_EUMVA</name>